<dbReference type="InterPro" id="IPR037682">
    <property type="entry name" value="TonB_C"/>
</dbReference>
<keyword evidence="9" id="KW-0472">Membrane</keyword>
<protein>
    <submittedName>
        <fullName evidence="11">TonB family protein</fullName>
    </submittedName>
</protein>
<dbReference type="SUPFAM" id="SSF49452">
    <property type="entry name" value="Starch-binding domain-like"/>
    <property type="match status" value="1"/>
</dbReference>
<evidence type="ECO:0000256" key="1">
    <source>
        <dbReference type="ARBA" id="ARBA00004383"/>
    </source>
</evidence>
<gene>
    <name evidence="11" type="ORF">GM921_00410</name>
</gene>
<evidence type="ECO:0000313" key="12">
    <source>
        <dbReference type="Proteomes" id="UP000601055"/>
    </source>
</evidence>
<evidence type="ECO:0000259" key="10">
    <source>
        <dbReference type="PROSITE" id="PS52015"/>
    </source>
</evidence>
<comment type="subcellular location">
    <subcellularLocation>
        <location evidence="1">Cell inner membrane</location>
        <topology evidence="1">Single-pass membrane protein</topology>
        <orientation evidence="1">Periplasmic side</orientation>
    </subcellularLocation>
</comment>
<accession>A0A923DU77</accession>
<evidence type="ECO:0000256" key="9">
    <source>
        <dbReference type="ARBA" id="ARBA00023136"/>
    </source>
</evidence>
<dbReference type="EMBL" id="WNXD01000001">
    <property type="protein sequence ID" value="MBB2143931.1"/>
    <property type="molecule type" value="Genomic_DNA"/>
</dbReference>
<dbReference type="RefSeq" id="WP_182920636.1">
    <property type="nucleotide sequence ID" value="NZ_WNXD01000001.1"/>
</dbReference>
<evidence type="ECO:0000256" key="5">
    <source>
        <dbReference type="ARBA" id="ARBA00022519"/>
    </source>
</evidence>
<evidence type="ECO:0000256" key="7">
    <source>
        <dbReference type="ARBA" id="ARBA00022927"/>
    </source>
</evidence>
<keyword evidence="6" id="KW-0812">Transmembrane</keyword>
<dbReference type="NCBIfam" id="TIGR01352">
    <property type="entry name" value="tonB_Cterm"/>
    <property type="match status" value="1"/>
</dbReference>
<dbReference type="SUPFAM" id="SSF74653">
    <property type="entry name" value="TolA/TonB C-terminal domain"/>
    <property type="match status" value="1"/>
</dbReference>
<reference evidence="11" key="1">
    <citation type="submission" date="2019-11" db="EMBL/GenBank/DDBJ databases">
        <title>Description of Pedobacter sp. LMG 31464T.</title>
        <authorList>
            <person name="Carlier A."/>
            <person name="Qi S."/>
            <person name="Vandamme P."/>
        </authorList>
    </citation>
    <scope>NUCLEOTIDE SEQUENCE</scope>
    <source>
        <strain evidence="11">LMG 31464</strain>
    </source>
</reference>
<dbReference type="Pfam" id="PF03544">
    <property type="entry name" value="TonB_C"/>
    <property type="match status" value="1"/>
</dbReference>
<dbReference type="GO" id="GO:0031992">
    <property type="term" value="F:energy transducer activity"/>
    <property type="evidence" value="ECO:0007669"/>
    <property type="project" value="TreeGrafter"/>
</dbReference>
<keyword evidence="3" id="KW-0813">Transport</keyword>
<dbReference type="PANTHER" id="PTHR33446:SF2">
    <property type="entry name" value="PROTEIN TONB"/>
    <property type="match status" value="1"/>
</dbReference>
<evidence type="ECO:0000256" key="4">
    <source>
        <dbReference type="ARBA" id="ARBA00022475"/>
    </source>
</evidence>
<evidence type="ECO:0000256" key="3">
    <source>
        <dbReference type="ARBA" id="ARBA00022448"/>
    </source>
</evidence>
<dbReference type="InterPro" id="IPR006260">
    <property type="entry name" value="TonB/TolA_C"/>
</dbReference>
<evidence type="ECO:0000313" key="11">
    <source>
        <dbReference type="EMBL" id="MBB2143931.1"/>
    </source>
</evidence>
<dbReference type="InterPro" id="IPR013784">
    <property type="entry name" value="Carb-bd-like_fold"/>
</dbReference>
<dbReference type="InterPro" id="IPR051045">
    <property type="entry name" value="TonB-dependent_transducer"/>
</dbReference>
<name>A0A923DU77_9SPHI</name>
<dbReference type="GO" id="GO:0015031">
    <property type="term" value="P:protein transport"/>
    <property type="evidence" value="ECO:0007669"/>
    <property type="project" value="UniProtKB-KW"/>
</dbReference>
<dbReference type="Gene3D" id="3.30.1150.10">
    <property type="match status" value="1"/>
</dbReference>
<keyword evidence="8" id="KW-1133">Transmembrane helix</keyword>
<proteinExistence type="inferred from homology"/>
<keyword evidence="4" id="KW-1003">Cell membrane</keyword>
<keyword evidence="7" id="KW-0653">Protein transport</keyword>
<evidence type="ECO:0000256" key="2">
    <source>
        <dbReference type="ARBA" id="ARBA00006555"/>
    </source>
</evidence>
<dbReference type="Proteomes" id="UP000601055">
    <property type="component" value="Unassembled WGS sequence"/>
</dbReference>
<evidence type="ECO:0000256" key="6">
    <source>
        <dbReference type="ARBA" id="ARBA00022692"/>
    </source>
</evidence>
<dbReference type="GO" id="GO:0098797">
    <property type="term" value="C:plasma membrane protein complex"/>
    <property type="evidence" value="ECO:0007669"/>
    <property type="project" value="TreeGrafter"/>
</dbReference>
<comment type="caution">
    <text evidence="11">The sequence shown here is derived from an EMBL/GenBank/DDBJ whole genome shotgun (WGS) entry which is preliminary data.</text>
</comment>
<dbReference type="GO" id="GO:0055085">
    <property type="term" value="P:transmembrane transport"/>
    <property type="evidence" value="ECO:0007669"/>
    <property type="project" value="InterPro"/>
</dbReference>
<organism evidence="11 12">
    <name type="scientific">Pedobacter planticolens</name>
    <dbReference type="NCBI Taxonomy" id="2679964"/>
    <lineage>
        <taxon>Bacteria</taxon>
        <taxon>Pseudomonadati</taxon>
        <taxon>Bacteroidota</taxon>
        <taxon>Sphingobacteriia</taxon>
        <taxon>Sphingobacteriales</taxon>
        <taxon>Sphingobacteriaceae</taxon>
        <taxon>Pedobacter</taxon>
    </lineage>
</organism>
<dbReference type="GO" id="GO:0030246">
    <property type="term" value="F:carbohydrate binding"/>
    <property type="evidence" value="ECO:0007669"/>
    <property type="project" value="InterPro"/>
</dbReference>
<keyword evidence="12" id="KW-1185">Reference proteome</keyword>
<sequence>MMRFKYFLIVLSIFIIGSKYSYAQKVSDTLTTLTDTINIYGKVINEKGEVLVGANVISRTLDGKNNYRTTKTDSNGHFFLKGINPIDTLIFYYGIEDKIVRNIKSRYLLVKIESQSKQYSVSAELSISAKKKSSNPKLLMKRVAKEPTYTFDRVYNPLPALYPGGMNKLYQYLKNSIVYPKAAIENNIEGIVNIEFTINKEGVATNFLIINDIGYGCSEEAIRALKNMRKWIPAMNEGKYFPQRISLEIPFKLVE</sequence>
<dbReference type="PROSITE" id="PS52015">
    <property type="entry name" value="TONB_CTD"/>
    <property type="match status" value="1"/>
</dbReference>
<feature type="domain" description="TonB C-terminal" evidence="10">
    <location>
        <begin position="164"/>
        <end position="255"/>
    </location>
</feature>
<dbReference type="PANTHER" id="PTHR33446">
    <property type="entry name" value="PROTEIN TONB-RELATED"/>
    <property type="match status" value="1"/>
</dbReference>
<keyword evidence="5" id="KW-0997">Cell inner membrane</keyword>
<comment type="similarity">
    <text evidence="2">Belongs to the TonB family.</text>
</comment>
<dbReference type="AlphaFoldDB" id="A0A923DU77"/>
<evidence type="ECO:0000256" key="8">
    <source>
        <dbReference type="ARBA" id="ARBA00022989"/>
    </source>
</evidence>